<feature type="domain" description="Class II aldolase/adducin N-terminal" evidence="3">
    <location>
        <begin position="8"/>
        <end position="185"/>
    </location>
</feature>
<reference evidence="4 5" key="1">
    <citation type="submission" date="2014-08" db="EMBL/GenBank/DDBJ databases">
        <title>Clostridium innocuum, an unnegligible vancomycin-resistant pathogen causing extra-intestinal infections.</title>
        <authorList>
            <person name="Feng Y."/>
            <person name="Chiu C.-H."/>
        </authorList>
    </citation>
    <scope>NUCLEOTIDE SEQUENCE [LARGE SCALE GENOMIC DNA]</scope>
    <source>
        <strain evidence="4 5">AN88</strain>
    </source>
</reference>
<dbReference type="SMART" id="SM01007">
    <property type="entry name" value="Aldolase_II"/>
    <property type="match status" value="1"/>
</dbReference>
<dbReference type="AlphaFoldDB" id="A0A099IBX0"/>
<evidence type="ECO:0000256" key="1">
    <source>
        <dbReference type="ARBA" id="ARBA00022723"/>
    </source>
</evidence>
<dbReference type="GO" id="GO:0046872">
    <property type="term" value="F:metal ion binding"/>
    <property type="evidence" value="ECO:0007669"/>
    <property type="project" value="UniProtKB-KW"/>
</dbReference>
<evidence type="ECO:0000259" key="3">
    <source>
        <dbReference type="SMART" id="SM01007"/>
    </source>
</evidence>
<dbReference type="PANTHER" id="PTHR22789:SF0">
    <property type="entry name" value="3-OXO-TETRONATE 4-PHOSPHATE DECARBOXYLASE-RELATED"/>
    <property type="match status" value="1"/>
</dbReference>
<dbReference type="Gene3D" id="3.40.225.10">
    <property type="entry name" value="Class II aldolase/adducin N-terminal domain"/>
    <property type="match status" value="1"/>
</dbReference>
<comment type="caution">
    <text evidence="4">The sequence shown here is derived from an EMBL/GenBank/DDBJ whole genome shotgun (WGS) entry which is preliminary data.</text>
</comment>
<name>A0A099IBX0_CLOIN</name>
<evidence type="ECO:0000313" key="4">
    <source>
        <dbReference type="EMBL" id="KGJ54687.1"/>
    </source>
</evidence>
<dbReference type="Pfam" id="PF00596">
    <property type="entry name" value="Aldolase_II"/>
    <property type="match status" value="1"/>
</dbReference>
<dbReference type="InterPro" id="IPR050197">
    <property type="entry name" value="Aldolase_class_II_sugar_metab"/>
</dbReference>
<dbReference type="InterPro" id="IPR001303">
    <property type="entry name" value="Aldolase_II/adducin_N"/>
</dbReference>
<keyword evidence="1" id="KW-0479">Metal-binding</keyword>
<protein>
    <submittedName>
        <fullName evidence="4">Fuculose phosphate aldolase</fullName>
    </submittedName>
</protein>
<dbReference type="RefSeq" id="WP_044903632.1">
    <property type="nucleotide sequence ID" value="NZ_JQIF01000009.1"/>
</dbReference>
<accession>A0A099IBX0</accession>
<dbReference type="GO" id="GO:0019323">
    <property type="term" value="P:pentose catabolic process"/>
    <property type="evidence" value="ECO:0007669"/>
    <property type="project" value="TreeGrafter"/>
</dbReference>
<dbReference type="GO" id="GO:0005829">
    <property type="term" value="C:cytosol"/>
    <property type="evidence" value="ECO:0007669"/>
    <property type="project" value="TreeGrafter"/>
</dbReference>
<dbReference type="Proteomes" id="UP000030008">
    <property type="component" value="Unassembled WGS sequence"/>
</dbReference>
<dbReference type="NCBIfam" id="NF005302">
    <property type="entry name" value="PRK06833.1"/>
    <property type="match status" value="1"/>
</dbReference>
<dbReference type="InterPro" id="IPR036409">
    <property type="entry name" value="Aldolase_II/adducin_N_sf"/>
</dbReference>
<dbReference type="GO" id="GO:0016832">
    <property type="term" value="F:aldehyde-lyase activity"/>
    <property type="evidence" value="ECO:0007669"/>
    <property type="project" value="TreeGrafter"/>
</dbReference>
<gene>
    <name evidence="4" type="ORF">CIAN88_01690</name>
</gene>
<sequence length="224" mass="24254">MLMEKERQEIVDYGKKMSSAGLSKGTSGNISAYDPVCGYMAISPSGLDYFETAAEDIVILDLDGNLIEGNRKPSSEHALHATIYKLHPDARGVVHAHSTYCTTFACLKQPIEAVHYLLAGAQTFRVPCADYATYGTEELAEKVSEATGEGLAMLLANHGMVAYGPSLSKAFNVAENVEWVAEIQWRTMCVGKPAVLSKEEIDVVIESFKTYGQVEEGTTGKGGY</sequence>
<proteinExistence type="predicted"/>
<dbReference type="PANTHER" id="PTHR22789">
    <property type="entry name" value="FUCULOSE PHOSPHATE ALDOLASE"/>
    <property type="match status" value="1"/>
</dbReference>
<dbReference type="EMBL" id="JQIF01000009">
    <property type="protein sequence ID" value="KGJ54687.1"/>
    <property type="molecule type" value="Genomic_DNA"/>
</dbReference>
<dbReference type="SUPFAM" id="SSF53639">
    <property type="entry name" value="AraD/HMP-PK domain-like"/>
    <property type="match status" value="1"/>
</dbReference>
<organism evidence="4 5">
    <name type="scientific">Clostridium innocuum</name>
    <dbReference type="NCBI Taxonomy" id="1522"/>
    <lineage>
        <taxon>Bacteria</taxon>
        <taxon>Bacillati</taxon>
        <taxon>Bacillota</taxon>
        <taxon>Clostridia</taxon>
        <taxon>Eubacteriales</taxon>
        <taxon>Clostridiaceae</taxon>
        <taxon>Clostridium</taxon>
    </lineage>
</organism>
<evidence type="ECO:0000313" key="5">
    <source>
        <dbReference type="Proteomes" id="UP000030008"/>
    </source>
</evidence>
<evidence type="ECO:0000256" key="2">
    <source>
        <dbReference type="ARBA" id="ARBA00023239"/>
    </source>
</evidence>
<keyword evidence="2" id="KW-0456">Lyase</keyword>